<feature type="transmembrane region" description="Helical" evidence="5">
    <location>
        <begin position="21"/>
        <end position="41"/>
    </location>
</feature>
<gene>
    <name evidence="7" type="ORF">HW566_08955</name>
</gene>
<dbReference type="GO" id="GO:0140359">
    <property type="term" value="F:ABC-type transporter activity"/>
    <property type="evidence" value="ECO:0007669"/>
    <property type="project" value="InterPro"/>
</dbReference>
<dbReference type="NCBIfam" id="TIGR03061">
    <property type="entry name" value="pip_yhgE_Nterm"/>
    <property type="match status" value="1"/>
</dbReference>
<evidence type="ECO:0000256" key="3">
    <source>
        <dbReference type="ARBA" id="ARBA00022989"/>
    </source>
</evidence>
<evidence type="ECO:0000259" key="6">
    <source>
        <dbReference type="Pfam" id="PF12698"/>
    </source>
</evidence>
<feature type="transmembrane region" description="Helical" evidence="5">
    <location>
        <begin position="523"/>
        <end position="546"/>
    </location>
</feature>
<proteinExistence type="predicted"/>
<dbReference type="EMBL" id="CP058316">
    <property type="protein sequence ID" value="QLD11883.1"/>
    <property type="molecule type" value="Genomic_DNA"/>
</dbReference>
<reference evidence="7 8" key="1">
    <citation type="submission" date="2020-06" db="EMBL/GenBank/DDBJ databases">
        <authorList>
            <person name="Jo H."/>
        </authorList>
    </citation>
    <scope>NUCLEOTIDE SEQUENCE [LARGE SCALE GENOMIC DNA]</scope>
    <source>
        <strain evidence="7 8">I46</strain>
    </source>
</reference>
<feature type="transmembrane region" description="Helical" evidence="5">
    <location>
        <begin position="553"/>
        <end position="572"/>
    </location>
</feature>
<evidence type="ECO:0000313" key="7">
    <source>
        <dbReference type="EMBL" id="QLD11883.1"/>
    </source>
</evidence>
<dbReference type="InterPro" id="IPR013525">
    <property type="entry name" value="ABC2_TM"/>
</dbReference>
<protein>
    <submittedName>
        <fullName evidence="7">YhgE/Pip domain-containing protein</fullName>
    </submittedName>
</protein>
<dbReference type="InterPro" id="IPR017500">
    <property type="entry name" value="Phage_infect_YhgE_N"/>
</dbReference>
<dbReference type="Gene3D" id="1.10.287.950">
    <property type="entry name" value="Methyl-accepting chemotaxis protein"/>
    <property type="match status" value="1"/>
</dbReference>
<sequence length="647" mass="65990">MKIPALISAELRRLTATRMSVVALIALMLVPVLYGGLYLWANQDPYGKFADIPVALVDLDEGAPASDGGGTVDYGSQVADQLVEGGAFSWRQLDAAAAQEALRTGEVDFSVTLPADFSKALTSAAGDTPHQATLVLATNDANNYLASSIGSQAVERIRNSVAELVGREAASRLLTGIADIRVQLQNATDGASQLVDGAGQALDGANELADGTGRLSSGAAQLRDGAGSLADGASQLADGTRTLAQGSSDLAAGAAQVSDGTAEIAGYADRARSAVDEAAGRLPQVRSDIAALLADRGLDQTQIDEVLARLDPIGERLQSGATRVDDAVGQIDRLAAGAAQVSSGAAQLATGAAQAADGAASVSAGAGQLAAATGEAADGAAQLDDGARQLVSGLGTLDSGLVTLRDGLSSGVAQLPDSTPDLRDQQAQTIADPVSVDSGNLAKAGDYGAGLAPFFAALAGWIGIYALFLIVKPISRRAITALRSPVRVTLAGWLTPAMLGSVGMVVLFGVLSLALGFDFSSPVGTLGMLLTASFTYAAIILALNVWLGSVGQFVGLVLMVLQLVTAGGTFPWQTLPAPLAALHHVLPMGYVVDGMRQWMYGGDLSRVSLDLAVLFTWMAGALVLAAIGVARMTHRRTLRDLQPSLIG</sequence>
<dbReference type="Proteomes" id="UP000509638">
    <property type="component" value="Chromosome"/>
</dbReference>
<dbReference type="InterPro" id="IPR051328">
    <property type="entry name" value="T7SS_ABC-Transporter"/>
</dbReference>
<keyword evidence="2 5" id="KW-0812">Transmembrane</keyword>
<evidence type="ECO:0000256" key="2">
    <source>
        <dbReference type="ARBA" id="ARBA00022692"/>
    </source>
</evidence>
<dbReference type="PANTHER" id="PTHR43077:SF5">
    <property type="entry name" value="PHAGE INFECTION PROTEIN"/>
    <property type="match status" value="1"/>
</dbReference>
<dbReference type="RefSeq" id="WP_178012197.1">
    <property type="nucleotide sequence ID" value="NZ_CP058316.1"/>
</dbReference>
<keyword evidence="3 5" id="KW-1133">Transmembrane helix</keyword>
<keyword evidence="4 5" id="KW-0472">Membrane</keyword>
<dbReference type="InterPro" id="IPR023908">
    <property type="entry name" value="xxxLxxG_rpt"/>
</dbReference>
<dbReference type="SUPFAM" id="SSF58104">
    <property type="entry name" value="Methyl-accepting chemotaxis protein (MCP) signaling domain"/>
    <property type="match status" value="1"/>
</dbReference>
<feature type="transmembrane region" description="Helical" evidence="5">
    <location>
        <begin position="611"/>
        <end position="630"/>
    </location>
</feature>
<feature type="domain" description="ABC-2 type transporter transmembrane" evidence="6">
    <location>
        <begin position="425"/>
        <end position="626"/>
    </location>
</feature>
<feature type="transmembrane region" description="Helical" evidence="5">
    <location>
        <begin position="492"/>
        <end position="517"/>
    </location>
</feature>
<dbReference type="AlphaFoldDB" id="A0A7D5JYI5"/>
<evidence type="ECO:0000256" key="5">
    <source>
        <dbReference type="SAM" id="Phobius"/>
    </source>
</evidence>
<dbReference type="InterPro" id="IPR017501">
    <property type="entry name" value="Phage_infect_YhgE_C"/>
</dbReference>
<evidence type="ECO:0000313" key="8">
    <source>
        <dbReference type="Proteomes" id="UP000509638"/>
    </source>
</evidence>
<dbReference type="Gene3D" id="3.40.1710.10">
    <property type="entry name" value="abc type-2 transporter like domain"/>
    <property type="match status" value="1"/>
</dbReference>
<accession>A0A7D5JYI5</accession>
<evidence type="ECO:0000256" key="4">
    <source>
        <dbReference type="ARBA" id="ARBA00023136"/>
    </source>
</evidence>
<dbReference type="PANTHER" id="PTHR43077">
    <property type="entry name" value="TRANSPORT PERMEASE YVFS-RELATED"/>
    <property type="match status" value="1"/>
</dbReference>
<feature type="domain" description="ABC-2 type transporter transmembrane" evidence="6">
    <location>
        <begin position="24"/>
        <end position="161"/>
    </location>
</feature>
<name>A0A7D5JYI5_9MICO</name>
<organism evidence="7 8">
    <name type="scientific">Microbacterium oleivorans</name>
    <dbReference type="NCBI Taxonomy" id="273677"/>
    <lineage>
        <taxon>Bacteria</taxon>
        <taxon>Bacillati</taxon>
        <taxon>Actinomycetota</taxon>
        <taxon>Actinomycetes</taxon>
        <taxon>Micrococcales</taxon>
        <taxon>Microbacteriaceae</taxon>
        <taxon>Microbacterium</taxon>
    </lineage>
</organism>
<dbReference type="Pfam" id="PF12698">
    <property type="entry name" value="ABC2_membrane_3"/>
    <property type="match status" value="2"/>
</dbReference>
<dbReference type="NCBIfam" id="TIGR03057">
    <property type="entry name" value="xxxLxxG_by_4"/>
    <property type="match status" value="4"/>
</dbReference>
<dbReference type="GO" id="GO:0016020">
    <property type="term" value="C:membrane"/>
    <property type="evidence" value="ECO:0007669"/>
    <property type="project" value="UniProtKB-SubCell"/>
</dbReference>
<feature type="transmembrane region" description="Helical" evidence="5">
    <location>
        <begin position="447"/>
        <end position="471"/>
    </location>
</feature>
<dbReference type="NCBIfam" id="TIGR03062">
    <property type="entry name" value="pip_yhgE_Cterm"/>
    <property type="match status" value="1"/>
</dbReference>
<comment type="subcellular location">
    <subcellularLocation>
        <location evidence="1">Membrane</location>
        <topology evidence="1">Multi-pass membrane protein</topology>
    </subcellularLocation>
</comment>
<evidence type="ECO:0000256" key="1">
    <source>
        <dbReference type="ARBA" id="ARBA00004141"/>
    </source>
</evidence>